<name>A0ABU3CI55_9FLAO</name>
<sequence>MFRKKSLAVFIALFLISGFCSAQFIDDFEKEELEDWLYFTGDGNAEMNFVQEKEGFATIYIDATNDQHNVWYAITKRNVAPYLNLKKLKGPDSELRVEARVRIKNPPKRVNIMVNTQRTTEFHHDLMEFELQDQDWHVISMTTKDLDAVPGDSLFVQFNVTDFGPDKYEVDVDYIKADIINTKKAEPDKGIQIPYHPAIPELSSFSNKAEVAHDALINQEYPELNLNDWHVREKEGVSRVLTVNGNQWAILRWDLENFKDSEAKGAGLLEITTQSVATGGNYVEVYEDQLAEEFPRVRVIEIFGGQEAWEQEEVTYISFMQGKRYQEVFNTQMIYDFKVDKIPGGKNFITISQPVMQRLLNGTTKGLLIKPLGAIDASFYASENTGQTGKMKPKLYFNTVEE</sequence>
<evidence type="ECO:0000313" key="3">
    <source>
        <dbReference type="Proteomes" id="UP001245285"/>
    </source>
</evidence>
<proteinExistence type="predicted"/>
<reference evidence="2 3" key="1">
    <citation type="submission" date="2023-09" db="EMBL/GenBank/DDBJ databases">
        <authorList>
            <person name="Rey-Velasco X."/>
        </authorList>
    </citation>
    <scope>NUCLEOTIDE SEQUENCE [LARGE SCALE GENOMIC DNA]</scope>
    <source>
        <strain evidence="2 3">F260</strain>
    </source>
</reference>
<organism evidence="2 3">
    <name type="scientific">Autumnicola lenta</name>
    <dbReference type="NCBI Taxonomy" id="3075593"/>
    <lineage>
        <taxon>Bacteria</taxon>
        <taxon>Pseudomonadati</taxon>
        <taxon>Bacteroidota</taxon>
        <taxon>Flavobacteriia</taxon>
        <taxon>Flavobacteriales</taxon>
        <taxon>Flavobacteriaceae</taxon>
        <taxon>Autumnicola</taxon>
    </lineage>
</organism>
<dbReference type="EMBL" id="JAVRHO010000005">
    <property type="protein sequence ID" value="MDT0646029.1"/>
    <property type="molecule type" value="Genomic_DNA"/>
</dbReference>
<feature type="chain" id="PRO_5047219200" evidence="1">
    <location>
        <begin position="23"/>
        <end position="402"/>
    </location>
</feature>
<comment type="caution">
    <text evidence="2">The sequence shown here is derived from an EMBL/GenBank/DDBJ whole genome shotgun (WGS) entry which is preliminary data.</text>
</comment>
<evidence type="ECO:0000256" key="1">
    <source>
        <dbReference type="SAM" id="SignalP"/>
    </source>
</evidence>
<protein>
    <submittedName>
        <fullName evidence="2">Uncharacterized protein</fullName>
    </submittedName>
</protein>
<dbReference type="RefSeq" id="WP_311494213.1">
    <property type="nucleotide sequence ID" value="NZ_JAVRHO010000005.1"/>
</dbReference>
<evidence type="ECO:0000313" key="2">
    <source>
        <dbReference type="EMBL" id="MDT0646029.1"/>
    </source>
</evidence>
<dbReference type="Proteomes" id="UP001245285">
    <property type="component" value="Unassembled WGS sequence"/>
</dbReference>
<gene>
    <name evidence="2" type="ORF">RM545_04945</name>
</gene>
<keyword evidence="3" id="KW-1185">Reference proteome</keyword>
<accession>A0ABU3CI55</accession>
<feature type="signal peptide" evidence="1">
    <location>
        <begin position="1"/>
        <end position="22"/>
    </location>
</feature>
<keyword evidence="1" id="KW-0732">Signal</keyword>